<feature type="transmembrane region" description="Helical" evidence="6">
    <location>
        <begin position="271"/>
        <end position="292"/>
    </location>
</feature>
<dbReference type="InterPro" id="IPR020846">
    <property type="entry name" value="MFS_dom"/>
</dbReference>
<dbReference type="AlphaFoldDB" id="A0A0H3DFU5"/>
<evidence type="ECO:0000256" key="5">
    <source>
        <dbReference type="ARBA" id="ARBA00023136"/>
    </source>
</evidence>
<dbReference type="FunFam" id="1.20.1250.20:FF:000018">
    <property type="entry name" value="MFS transporter permease"/>
    <property type="match status" value="1"/>
</dbReference>
<evidence type="ECO:0000256" key="3">
    <source>
        <dbReference type="ARBA" id="ARBA00022692"/>
    </source>
</evidence>
<reference evidence="8 9" key="1">
    <citation type="journal article" date="2010" name="Cell Res.">
        <title>Complete genome sequence of the rifamycin SV-producing Amycolatopsis mediterranei U32 revealed its genetic characteristics in phylogeny and metabolism.</title>
        <authorList>
            <person name="Zhao W."/>
            <person name="Zhong Y."/>
            <person name="Yuan H."/>
            <person name="Wang J."/>
            <person name="Zheng H."/>
            <person name="Wang Y."/>
            <person name="Cen X."/>
            <person name="Xu F."/>
            <person name="Bai J."/>
            <person name="Han X."/>
            <person name="Lu G."/>
            <person name="Zhu Y."/>
            <person name="Shao Z."/>
            <person name="Yan H."/>
            <person name="Li C."/>
            <person name="Peng N."/>
            <person name="Zhang Z."/>
            <person name="Zhang Y."/>
            <person name="Lin W."/>
            <person name="Fan Y."/>
            <person name="Qin Z."/>
            <person name="Hu Y."/>
            <person name="Zhu B."/>
            <person name="Wang S."/>
            <person name="Ding X."/>
            <person name="Zhao G.P."/>
        </authorList>
    </citation>
    <scope>NUCLEOTIDE SEQUENCE [LARGE SCALE GENOMIC DNA]</scope>
    <source>
        <strain evidence="9">U-32</strain>
    </source>
</reference>
<feature type="transmembrane region" description="Helical" evidence="6">
    <location>
        <begin position="116"/>
        <end position="135"/>
    </location>
</feature>
<evidence type="ECO:0000313" key="8">
    <source>
        <dbReference type="EMBL" id="ADJ48993.1"/>
    </source>
</evidence>
<protein>
    <submittedName>
        <fullName evidence="8">Major facilitator transporter</fullName>
    </submittedName>
</protein>
<comment type="subcellular location">
    <subcellularLocation>
        <location evidence="1">Cell membrane</location>
        <topology evidence="1">Multi-pass membrane protein</topology>
    </subcellularLocation>
</comment>
<feature type="transmembrane region" description="Helical" evidence="6">
    <location>
        <begin position="41"/>
        <end position="58"/>
    </location>
</feature>
<organism evidence="8 9">
    <name type="scientific">Amycolatopsis mediterranei (strain U-32)</name>
    <dbReference type="NCBI Taxonomy" id="749927"/>
    <lineage>
        <taxon>Bacteria</taxon>
        <taxon>Bacillati</taxon>
        <taxon>Actinomycetota</taxon>
        <taxon>Actinomycetes</taxon>
        <taxon>Pseudonocardiales</taxon>
        <taxon>Pseudonocardiaceae</taxon>
        <taxon>Amycolatopsis</taxon>
    </lineage>
</organism>
<evidence type="ECO:0000256" key="4">
    <source>
        <dbReference type="ARBA" id="ARBA00022989"/>
    </source>
</evidence>
<feature type="transmembrane region" description="Helical" evidence="6">
    <location>
        <begin position="389"/>
        <end position="411"/>
    </location>
</feature>
<proteinExistence type="predicted"/>
<dbReference type="PATRIC" id="fig|749927.5.peg.7565"/>
<dbReference type="CDD" id="cd17319">
    <property type="entry name" value="MFS_ExuT_GudP_like"/>
    <property type="match status" value="1"/>
</dbReference>
<dbReference type="HOGENOM" id="CLU_001265_0_0_11"/>
<dbReference type="EMBL" id="CP002000">
    <property type="protein sequence ID" value="ADJ48993.1"/>
    <property type="molecule type" value="Genomic_DNA"/>
</dbReference>
<feature type="transmembrane region" description="Helical" evidence="6">
    <location>
        <begin position="141"/>
        <end position="159"/>
    </location>
</feature>
<dbReference type="InterPro" id="IPR011701">
    <property type="entry name" value="MFS"/>
</dbReference>
<dbReference type="Gene3D" id="1.20.1250.20">
    <property type="entry name" value="MFS general substrate transporter like domains"/>
    <property type="match status" value="2"/>
</dbReference>
<dbReference type="Pfam" id="PF07690">
    <property type="entry name" value="MFS_1"/>
    <property type="match status" value="1"/>
</dbReference>
<dbReference type="KEGG" id="amd:AMED_7277"/>
<feature type="transmembrane region" description="Helical" evidence="6">
    <location>
        <begin position="70"/>
        <end position="95"/>
    </location>
</feature>
<evidence type="ECO:0000256" key="1">
    <source>
        <dbReference type="ARBA" id="ARBA00004651"/>
    </source>
</evidence>
<dbReference type="GO" id="GO:0022857">
    <property type="term" value="F:transmembrane transporter activity"/>
    <property type="evidence" value="ECO:0007669"/>
    <property type="project" value="InterPro"/>
</dbReference>
<keyword evidence="5 6" id="KW-0472">Membrane</keyword>
<feature type="transmembrane region" description="Helical" evidence="6">
    <location>
        <begin position="304"/>
        <end position="326"/>
    </location>
</feature>
<dbReference type="OrthoDB" id="9773957at2"/>
<dbReference type="eggNOG" id="COG2271">
    <property type="taxonomic scope" value="Bacteria"/>
</dbReference>
<dbReference type="InterPro" id="IPR036259">
    <property type="entry name" value="MFS_trans_sf"/>
</dbReference>
<accession>A0A0H3DFU5</accession>
<feature type="transmembrane region" description="Helical" evidence="6">
    <location>
        <begin position="204"/>
        <end position="226"/>
    </location>
</feature>
<keyword evidence="2" id="KW-0813">Transport</keyword>
<name>A0A0H3DFU5_AMYMU</name>
<dbReference type="PROSITE" id="PS50850">
    <property type="entry name" value="MFS"/>
    <property type="match status" value="1"/>
</dbReference>
<feature type="transmembrane region" description="Helical" evidence="6">
    <location>
        <begin position="171"/>
        <end position="192"/>
    </location>
</feature>
<sequence>MRSAPPQELNDEEVPVTMDTTPASVAGGLEEQRRDAVYRTIKWRILPLLVVCYVVAFVDRSNIGFAKLEFAGPLGFSDAVFGLGASLFYLGYVLFEVPSNLMLHKVGARKTLLRIMIPWGLASAAAAFMVAPWHFYTLRLLLGVFEAGFFPGVLLYLSYWIPSARRASVMAIFLASMGISGVVGGPMSGGIMHALDGAWGLDGWQWLFVVEGLPACVLGVVAFFVLSDRPESARWLTPAERAFVAGELERDRPRGEKVPHSYAAALRDRRFWGLAALGFGIMTSTSGLFLWLPTILKGAGTLSVAQIGVVSAVPFLAAVVVQYLNARHSDRTQERRRHAGSFALVGAAGWLLLPVAAHQTWLALAVLTVIAVGTMGAMGPFWSMPSAMLAGTAAAGGIATITAFAGIGNLITPAVTGWLSSTTGTQVYNQLLYGAVLGIGALVMFLLVRPARR</sequence>
<dbReference type="PANTHER" id="PTHR43791:SF36">
    <property type="entry name" value="TRANSPORTER, PUTATIVE (AFU_ORTHOLOGUE AFUA_6G08340)-RELATED"/>
    <property type="match status" value="1"/>
</dbReference>
<evidence type="ECO:0000313" key="9">
    <source>
        <dbReference type="Proteomes" id="UP000000328"/>
    </source>
</evidence>
<evidence type="ECO:0000256" key="6">
    <source>
        <dbReference type="SAM" id="Phobius"/>
    </source>
</evidence>
<keyword evidence="4 6" id="KW-1133">Transmembrane helix</keyword>
<gene>
    <name evidence="8" type="ordered locus">AMED_7277</name>
</gene>
<keyword evidence="3 6" id="KW-0812">Transmembrane</keyword>
<evidence type="ECO:0000259" key="7">
    <source>
        <dbReference type="PROSITE" id="PS50850"/>
    </source>
</evidence>
<evidence type="ECO:0000256" key="2">
    <source>
        <dbReference type="ARBA" id="ARBA00022448"/>
    </source>
</evidence>
<feature type="transmembrane region" description="Helical" evidence="6">
    <location>
        <begin position="338"/>
        <end position="355"/>
    </location>
</feature>
<dbReference type="PANTHER" id="PTHR43791">
    <property type="entry name" value="PERMEASE-RELATED"/>
    <property type="match status" value="1"/>
</dbReference>
<feature type="transmembrane region" description="Helical" evidence="6">
    <location>
        <begin position="431"/>
        <end position="448"/>
    </location>
</feature>
<feature type="domain" description="Major facilitator superfamily (MFS) profile" evidence="7">
    <location>
        <begin position="45"/>
        <end position="452"/>
    </location>
</feature>
<dbReference type="GO" id="GO:0005886">
    <property type="term" value="C:plasma membrane"/>
    <property type="evidence" value="ECO:0007669"/>
    <property type="project" value="UniProtKB-SubCell"/>
</dbReference>
<dbReference type="Proteomes" id="UP000000328">
    <property type="component" value="Chromosome"/>
</dbReference>
<feature type="transmembrane region" description="Helical" evidence="6">
    <location>
        <begin position="361"/>
        <end position="382"/>
    </location>
</feature>
<dbReference type="SUPFAM" id="SSF103473">
    <property type="entry name" value="MFS general substrate transporter"/>
    <property type="match status" value="1"/>
</dbReference>